<evidence type="ECO:0000313" key="2">
    <source>
        <dbReference type="EMBL" id="KAJ4470004.1"/>
    </source>
</evidence>
<reference evidence="2" key="1">
    <citation type="submission" date="2022-08" db="EMBL/GenBank/DDBJ databases">
        <authorList>
            <consortium name="DOE Joint Genome Institute"/>
            <person name="Min B."/>
            <person name="Riley R."/>
            <person name="Sierra-Patev S."/>
            <person name="Naranjo-Ortiz M."/>
            <person name="Looney B."/>
            <person name="Konkel Z."/>
            <person name="Slot J.C."/>
            <person name="Sakamoto Y."/>
            <person name="Steenwyk J.L."/>
            <person name="Rokas A."/>
            <person name="Carro J."/>
            <person name="Camarero S."/>
            <person name="Ferreira P."/>
            <person name="Molpeceres G."/>
            <person name="Ruiz-Duenas F.J."/>
            <person name="Serrano A."/>
            <person name="Henrissat B."/>
            <person name="Drula E."/>
            <person name="Hughes K.W."/>
            <person name="Mata J.L."/>
            <person name="Ishikawa N.K."/>
            <person name="Vargas-Isla R."/>
            <person name="Ushijima S."/>
            <person name="Smith C.A."/>
            <person name="Ahrendt S."/>
            <person name="Andreopoulos W."/>
            <person name="He G."/>
            <person name="Labutti K."/>
            <person name="Lipzen A."/>
            <person name="Ng V."/>
            <person name="Sandor L."/>
            <person name="Barry K."/>
            <person name="Martinez A.T."/>
            <person name="Xiao Y."/>
            <person name="Gibbons J.G."/>
            <person name="Terashima K."/>
            <person name="Hibbett D.S."/>
            <person name="Grigoriev I.V."/>
        </authorList>
    </citation>
    <scope>NUCLEOTIDE SEQUENCE</scope>
    <source>
        <strain evidence="2">Sp2 HRB7682 ss15</strain>
    </source>
</reference>
<comment type="caution">
    <text evidence="2">The sequence shown here is derived from an EMBL/GenBank/DDBJ whole genome shotgun (WGS) entry which is preliminary data.</text>
</comment>
<organism evidence="2 3">
    <name type="scientific">Lentinula lateritia</name>
    <dbReference type="NCBI Taxonomy" id="40482"/>
    <lineage>
        <taxon>Eukaryota</taxon>
        <taxon>Fungi</taxon>
        <taxon>Dikarya</taxon>
        <taxon>Basidiomycota</taxon>
        <taxon>Agaricomycotina</taxon>
        <taxon>Agaricomycetes</taxon>
        <taxon>Agaricomycetidae</taxon>
        <taxon>Agaricales</taxon>
        <taxon>Marasmiineae</taxon>
        <taxon>Omphalotaceae</taxon>
        <taxon>Lentinula</taxon>
    </lineage>
</organism>
<dbReference type="AlphaFoldDB" id="A0A9W8ZY92"/>
<evidence type="ECO:0000313" key="3">
    <source>
        <dbReference type="Proteomes" id="UP001150238"/>
    </source>
</evidence>
<name>A0A9W8ZY92_9AGAR</name>
<keyword evidence="1" id="KW-0732">Signal</keyword>
<evidence type="ECO:0000256" key="1">
    <source>
        <dbReference type="SAM" id="SignalP"/>
    </source>
</evidence>
<feature type="signal peptide" evidence="1">
    <location>
        <begin position="1"/>
        <end position="22"/>
    </location>
</feature>
<dbReference type="EMBL" id="JANVFS010000033">
    <property type="protein sequence ID" value="KAJ4470004.1"/>
    <property type="molecule type" value="Genomic_DNA"/>
</dbReference>
<accession>A0A9W8ZY92</accession>
<evidence type="ECO:0008006" key="4">
    <source>
        <dbReference type="Google" id="ProtNLM"/>
    </source>
</evidence>
<feature type="chain" id="PRO_5040789993" description="Hydrophobin" evidence="1">
    <location>
        <begin position="23"/>
        <end position="124"/>
    </location>
</feature>
<dbReference type="Proteomes" id="UP001150238">
    <property type="component" value="Unassembled WGS sequence"/>
</dbReference>
<sequence length="124" mass="12772">MVLKLLFLTLAATAMMGPMANAQQQTINCAVCNNNLTGGIGLPDNSITLLSGQGEVGGNLQCDYTVTSNLPFIPSFNITCVYSNTDFGALVNGSDTLCPPNPVPVVQETGSTCTPSVPISTSSV</sequence>
<gene>
    <name evidence="2" type="ORF">C8J55DRAFT_551569</name>
</gene>
<protein>
    <recommendedName>
        <fullName evidence="4">Hydrophobin</fullName>
    </recommendedName>
</protein>
<reference evidence="2" key="2">
    <citation type="journal article" date="2023" name="Proc. Natl. Acad. Sci. U.S.A.">
        <title>A global phylogenomic analysis of the shiitake genus Lentinula.</title>
        <authorList>
            <person name="Sierra-Patev S."/>
            <person name="Min B."/>
            <person name="Naranjo-Ortiz M."/>
            <person name="Looney B."/>
            <person name="Konkel Z."/>
            <person name="Slot J.C."/>
            <person name="Sakamoto Y."/>
            <person name="Steenwyk J.L."/>
            <person name="Rokas A."/>
            <person name="Carro J."/>
            <person name="Camarero S."/>
            <person name="Ferreira P."/>
            <person name="Molpeceres G."/>
            <person name="Ruiz-Duenas F.J."/>
            <person name="Serrano A."/>
            <person name="Henrissat B."/>
            <person name="Drula E."/>
            <person name="Hughes K.W."/>
            <person name="Mata J.L."/>
            <person name="Ishikawa N.K."/>
            <person name="Vargas-Isla R."/>
            <person name="Ushijima S."/>
            <person name="Smith C.A."/>
            <person name="Donoghue J."/>
            <person name="Ahrendt S."/>
            <person name="Andreopoulos W."/>
            <person name="He G."/>
            <person name="LaButti K."/>
            <person name="Lipzen A."/>
            <person name="Ng V."/>
            <person name="Riley R."/>
            <person name="Sandor L."/>
            <person name="Barry K."/>
            <person name="Martinez A.T."/>
            <person name="Xiao Y."/>
            <person name="Gibbons J.G."/>
            <person name="Terashima K."/>
            <person name="Grigoriev I.V."/>
            <person name="Hibbett D."/>
        </authorList>
    </citation>
    <scope>NUCLEOTIDE SEQUENCE</scope>
    <source>
        <strain evidence="2">Sp2 HRB7682 ss15</strain>
    </source>
</reference>
<proteinExistence type="predicted"/>